<dbReference type="Proteomes" id="UP000239576">
    <property type="component" value="Unassembled WGS sequence"/>
</dbReference>
<accession>A0A2T1DUJ6</accession>
<reference evidence="2 3" key="2">
    <citation type="submission" date="2018-03" db="EMBL/GenBank/DDBJ databases">
        <title>The ancient ancestry and fast evolution of plastids.</title>
        <authorList>
            <person name="Moore K.R."/>
            <person name="Magnabosco C."/>
            <person name="Momper L."/>
            <person name="Gold D.A."/>
            <person name="Bosak T."/>
            <person name="Fournier G.P."/>
        </authorList>
    </citation>
    <scope>NUCLEOTIDE SEQUENCE [LARGE SCALE GENOMIC DNA]</scope>
    <source>
        <strain evidence="2 3">ULC18</strain>
    </source>
</reference>
<reference evidence="3" key="1">
    <citation type="submission" date="2018-02" db="EMBL/GenBank/DDBJ databases">
        <authorList>
            <person name="Moore K."/>
            <person name="Momper L."/>
        </authorList>
    </citation>
    <scope>NUCLEOTIDE SEQUENCE [LARGE SCALE GENOMIC DNA]</scope>
    <source>
        <strain evidence="3">ULC18</strain>
    </source>
</reference>
<dbReference type="EMBL" id="PVWK01000155">
    <property type="protein sequence ID" value="PSB24044.1"/>
    <property type="molecule type" value="Genomic_DNA"/>
</dbReference>
<dbReference type="RefSeq" id="WP_106260527.1">
    <property type="nucleotide sequence ID" value="NZ_CAWNSW010000054.1"/>
</dbReference>
<proteinExistence type="predicted"/>
<organism evidence="2 3">
    <name type="scientific">Stenomitos frigidus ULC18</name>
    <dbReference type="NCBI Taxonomy" id="2107698"/>
    <lineage>
        <taxon>Bacteria</taxon>
        <taxon>Bacillati</taxon>
        <taxon>Cyanobacteriota</taxon>
        <taxon>Cyanophyceae</taxon>
        <taxon>Leptolyngbyales</taxon>
        <taxon>Leptolyngbyaceae</taxon>
        <taxon>Stenomitos</taxon>
    </lineage>
</organism>
<evidence type="ECO:0000313" key="3">
    <source>
        <dbReference type="Proteomes" id="UP000239576"/>
    </source>
</evidence>
<name>A0A2T1DUJ6_9CYAN</name>
<evidence type="ECO:0000313" key="2">
    <source>
        <dbReference type="EMBL" id="PSB24044.1"/>
    </source>
</evidence>
<feature type="region of interest" description="Disordered" evidence="1">
    <location>
        <begin position="58"/>
        <end position="85"/>
    </location>
</feature>
<dbReference type="AlphaFoldDB" id="A0A2T1DUJ6"/>
<keyword evidence="3" id="KW-1185">Reference proteome</keyword>
<evidence type="ECO:0000256" key="1">
    <source>
        <dbReference type="SAM" id="MobiDB-lite"/>
    </source>
</evidence>
<protein>
    <submittedName>
        <fullName evidence="2">Uncharacterized protein</fullName>
    </submittedName>
</protein>
<sequence>MTQSPKVPEIIQMPPKEGLLCTVLDLFYMAKQKEFPLKDLKSTLDSLQSFLHSAEGQFREDKDLSDSIKQARESATEASKKLKST</sequence>
<gene>
    <name evidence="2" type="ORF">C7B82_28715</name>
</gene>
<comment type="caution">
    <text evidence="2">The sequence shown here is derived from an EMBL/GenBank/DDBJ whole genome shotgun (WGS) entry which is preliminary data.</text>
</comment>